<evidence type="ECO:0000256" key="1">
    <source>
        <dbReference type="SAM" id="MobiDB-lite"/>
    </source>
</evidence>
<dbReference type="EMBL" id="CP012747">
    <property type="protein sequence ID" value="ALL68114.1"/>
    <property type="molecule type" value="Genomic_DNA"/>
</dbReference>
<evidence type="ECO:0000313" key="2">
    <source>
        <dbReference type="EMBL" id="ALL68114.1"/>
    </source>
</evidence>
<sequence length="40" mass="4393">MKHANNSRMPAKRQFADASESKGKTTNATAKPKTPNLHRA</sequence>
<name>A0A0P0RHT4_9BURK</name>
<feature type="region of interest" description="Disordered" evidence="1">
    <location>
        <begin position="1"/>
        <end position="40"/>
    </location>
</feature>
<organism evidence="2 3">
    <name type="scientific">Paraburkholderia caribensis MBA4</name>
    <dbReference type="NCBI Taxonomy" id="1323664"/>
    <lineage>
        <taxon>Bacteria</taxon>
        <taxon>Pseudomonadati</taxon>
        <taxon>Pseudomonadota</taxon>
        <taxon>Betaproteobacteria</taxon>
        <taxon>Burkholderiales</taxon>
        <taxon>Burkholderiaceae</taxon>
        <taxon>Paraburkholderia</taxon>
    </lineage>
</organism>
<feature type="compositionally biased region" description="Low complexity" evidence="1">
    <location>
        <begin position="24"/>
        <end position="40"/>
    </location>
</feature>
<dbReference type="KEGG" id="bcai:K788_0009138"/>
<protein>
    <submittedName>
        <fullName evidence="2">Rod shape-determining protein</fullName>
    </submittedName>
</protein>
<evidence type="ECO:0000313" key="3">
    <source>
        <dbReference type="Proteomes" id="UP000019146"/>
    </source>
</evidence>
<dbReference type="Proteomes" id="UP000019146">
    <property type="component" value="Chromosome 2"/>
</dbReference>
<dbReference type="AlphaFoldDB" id="A0A0P0RHT4"/>
<proteinExistence type="predicted"/>
<gene>
    <name evidence="2" type="ORF">K788_0009138</name>
</gene>
<accession>A0A0P0RHT4</accession>
<reference evidence="2 3" key="1">
    <citation type="journal article" date="2014" name="Genome Announc.">
        <title>Draft Genome Sequence of the Haloacid-Degrading Burkholderia caribensis Strain MBA4.</title>
        <authorList>
            <person name="Pan Y."/>
            <person name="Kong K.F."/>
            <person name="Tsang J.S."/>
        </authorList>
    </citation>
    <scope>NUCLEOTIDE SEQUENCE [LARGE SCALE GENOMIC DNA]</scope>
    <source>
        <strain evidence="2 3">MBA4</strain>
    </source>
</reference>